<gene>
    <name evidence="5" type="ORF">L211DRAFT_839995</name>
</gene>
<dbReference type="GO" id="GO:0005811">
    <property type="term" value="C:lipid droplet"/>
    <property type="evidence" value="ECO:0007669"/>
    <property type="project" value="UniProtKB-SubCell"/>
</dbReference>
<dbReference type="GO" id="GO:0019915">
    <property type="term" value="P:lipid storage"/>
    <property type="evidence" value="ECO:0007669"/>
    <property type="project" value="InterPro"/>
</dbReference>
<dbReference type="Proteomes" id="UP000267821">
    <property type="component" value="Unassembled WGS sequence"/>
</dbReference>
<sequence>MSSPENTFPPGFPPNFPPTNLIWHPSTCPGSVFSPTITPFPEPQKQQDEYLLLYIPGNPGMIGYYRSFLSRLSVLLRERKGTKSVSILGISHAGFYFQNGDEVGNPAEGEPRKGVLEEKAKYTDWKSLPQPWTLQQQSKMKAELLNWIGEWYRRQPGGRKLKVLLAAHSMGAWVSMEMVKSLGSNDRLVDQEEWGIRSTVDVLGGTLMFPSIVDIAKSKNGRVVMPMLSLHRSVPHLCQLFASFLFHVVLSASLGRWLVGRFTGFSALSSTYVSLDGSLSTTNEALDATFSFLTAPGAVEQSLSMAREEMHMIKEDTWSDEIWGLGGELEWVLYFGQGDDWVCDESRDRLIKNRGRRYVAGMESASSASTSVERDVKGNLLRRNKIEEAGIDVELDGVAKGAEKEWKPLMIVCEEGMPHGFCIKHGEVMAEKVAIWIENIIEGSGKRRRGENI</sequence>
<dbReference type="OrthoDB" id="448051at2759"/>
<keyword evidence="3" id="KW-0551">Lipid droplet</keyword>
<dbReference type="Pfam" id="PF10230">
    <property type="entry name" value="LIDHydrolase"/>
    <property type="match status" value="1"/>
</dbReference>
<evidence type="ECO:0000313" key="6">
    <source>
        <dbReference type="Proteomes" id="UP000267821"/>
    </source>
</evidence>
<dbReference type="InterPro" id="IPR029058">
    <property type="entry name" value="AB_hydrolase_fold"/>
</dbReference>
<reference evidence="5 6" key="1">
    <citation type="journal article" date="2018" name="Nat. Ecol. Evol.">
        <title>Pezizomycetes genomes reveal the molecular basis of ectomycorrhizal truffle lifestyle.</title>
        <authorList>
            <person name="Murat C."/>
            <person name="Payen T."/>
            <person name="Noel B."/>
            <person name="Kuo A."/>
            <person name="Morin E."/>
            <person name="Chen J."/>
            <person name="Kohler A."/>
            <person name="Krizsan K."/>
            <person name="Balestrini R."/>
            <person name="Da Silva C."/>
            <person name="Montanini B."/>
            <person name="Hainaut M."/>
            <person name="Levati E."/>
            <person name="Barry K.W."/>
            <person name="Belfiori B."/>
            <person name="Cichocki N."/>
            <person name="Clum A."/>
            <person name="Dockter R.B."/>
            <person name="Fauchery L."/>
            <person name="Guy J."/>
            <person name="Iotti M."/>
            <person name="Le Tacon F."/>
            <person name="Lindquist E.A."/>
            <person name="Lipzen A."/>
            <person name="Malagnac F."/>
            <person name="Mello A."/>
            <person name="Molinier V."/>
            <person name="Miyauchi S."/>
            <person name="Poulain J."/>
            <person name="Riccioni C."/>
            <person name="Rubini A."/>
            <person name="Sitrit Y."/>
            <person name="Splivallo R."/>
            <person name="Traeger S."/>
            <person name="Wang M."/>
            <person name="Zifcakova L."/>
            <person name="Wipf D."/>
            <person name="Zambonelli A."/>
            <person name="Paolocci F."/>
            <person name="Nowrousian M."/>
            <person name="Ottonello S."/>
            <person name="Baldrian P."/>
            <person name="Spatafora J.W."/>
            <person name="Henrissat B."/>
            <person name="Nagy L.G."/>
            <person name="Aury J.M."/>
            <person name="Wincker P."/>
            <person name="Grigoriev I.V."/>
            <person name="Bonfante P."/>
            <person name="Martin F.M."/>
        </authorList>
    </citation>
    <scope>NUCLEOTIDE SEQUENCE [LARGE SCALE GENOMIC DNA]</scope>
    <source>
        <strain evidence="5 6">ATCC MYA-4762</strain>
    </source>
</reference>
<organism evidence="5 6">
    <name type="scientific">Terfezia boudieri ATCC MYA-4762</name>
    <dbReference type="NCBI Taxonomy" id="1051890"/>
    <lineage>
        <taxon>Eukaryota</taxon>
        <taxon>Fungi</taxon>
        <taxon>Dikarya</taxon>
        <taxon>Ascomycota</taxon>
        <taxon>Pezizomycotina</taxon>
        <taxon>Pezizomycetes</taxon>
        <taxon>Pezizales</taxon>
        <taxon>Pezizaceae</taxon>
        <taxon>Terfezia</taxon>
    </lineage>
</organism>
<dbReference type="AlphaFoldDB" id="A0A3N4LVQ7"/>
<protein>
    <submittedName>
        <fullName evidence="5">Uncharacterized protein</fullName>
    </submittedName>
</protein>
<evidence type="ECO:0000256" key="4">
    <source>
        <dbReference type="ARBA" id="ARBA00022801"/>
    </source>
</evidence>
<keyword evidence="6" id="KW-1185">Reference proteome</keyword>
<dbReference type="GO" id="GO:0016298">
    <property type="term" value="F:lipase activity"/>
    <property type="evidence" value="ECO:0007669"/>
    <property type="project" value="InterPro"/>
</dbReference>
<keyword evidence="4" id="KW-0378">Hydrolase</keyword>
<dbReference type="InParanoid" id="A0A3N4LVQ7"/>
<evidence type="ECO:0000256" key="2">
    <source>
        <dbReference type="ARBA" id="ARBA00008300"/>
    </source>
</evidence>
<dbReference type="InterPro" id="IPR019363">
    <property type="entry name" value="LDAH"/>
</dbReference>
<name>A0A3N4LVQ7_9PEZI</name>
<dbReference type="SUPFAM" id="SSF53474">
    <property type="entry name" value="alpha/beta-Hydrolases"/>
    <property type="match status" value="1"/>
</dbReference>
<evidence type="ECO:0000313" key="5">
    <source>
        <dbReference type="EMBL" id="RPB22115.1"/>
    </source>
</evidence>
<dbReference type="PANTHER" id="PTHR13390:SF0">
    <property type="entry name" value="LIPID DROPLET-ASSOCIATED HYDROLASE"/>
    <property type="match status" value="1"/>
</dbReference>
<proteinExistence type="inferred from homology"/>
<evidence type="ECO:0000256" key="3">
    <source>
        <dbReference type="ARBA" id="ARBA00022677"/>
    </source>
</evidence>
<comment type="subcellular location">
    <subcellularLocation>
        <location evidence="1">Lipid droplet</location>
    </subcellularLocation>
</comment>
<dbReference type="STRING" id="1051890.A0A3N4LVQ7"/>
<evidence type="ECO:0000256" key="1">
    <source>
        <dbReference type="ARBA" id="ARBA00004502"/>
    </source>
</evidence>
<accession>A0A3N4LVQ7</accession>
<comment type="similarity">
    <text evidence="2">Belongs to the AB hydrolase superfamily. LDAH family.</text>
</comment>
<dbReference type="EMBL" id="ML121554">
    <property type="protein sequence ID" value="RPB22115.1"/>
    <property type="molecule type" value="Genomic_DNA"/>
</dbReference>
<dbReference type="PANTHER" id="PTHR13390">
    <property type="entry name" value="LIPASE"/>
    <property type="match status" value="1"/>
</dbReference>
<dbReference type="FunCoup" id="A0A3N4LVQ7">
    <property type="interactions" value="75"/>
</dbReference>